<evidence type="ECO:0000313" key="1">
    <source>
        <dbReference type="EMBL" id="TVY58573.1"/>
    </source>
</evidence>
<name>A0A7D8UUP4_9HELO</name>
<protein>
    <submittedName>
        <fullName evidence="1">Uncharacterized protein</fullName>
    </submittedName>
</protein>
<dbReference type="Proteomes" id="UP000481288">
    <property type="component" value="Unassembled WGS sequence"/>
</dbReference>
<sequence>MALNAIPSMLIAPSMSDQLDEPLVPICFHTDHYMAALSILFQNIIKYPQKHSARTDLEILRAGQYHFERHVHPSRFNPQLSSLFRKMQITAEDLLNKSSPTIRSINRLSDADKLTDSGMQQSYYGSSKSPGMSFFDSMFSPRFPNFSEGHTNTLYNEVSL</sequence>
<accession>A0A7D8UUP4</accession>
<gene>
    <name evidence="1" type="ORF">LCER1_G000209</name>
</gene>
<organism evidence="1 2">
    <name type="scientific">Lachnellula cervina</name>
    <dbReference type="NCBI Taxonomy" id="1316786"/>
    <lineage>
        <taxon>Eukaryota</taxon>
        <taxon>Fungi</taxon>
        <taxon>Dikarya</taxon>
        <taxon>Ascomycota</taxon>
        <taxon>Pezizomycotina</taxon>
        <taxon>Leotiomycetes</taxon>
        <taxon>Helotiales</taxon>
        <taxon>Lachnaceae</taxon>
        <taxon>Lachnellula</taxon>
    </lineage>
</organism>
<proteinExistence type="predicted"/>
<reference evidence="1 2" key="1">
    <citation type="submission" date="2018-05" db="EMBL/GenBank/DDBJ databases">
        <title>Whole genome sequencing for identification of molecular markers to develop diagnostic detection tools for the regulated plant pathogen Lachnellula willkommii.</title>
        <authorList>
            <person name="Giroux E."/>
            <person name="Bilodeau G."/>
        </authorList>
    </citation>
    <scope>NUCLEOTIDE SEQUENCE [LARGE SCALE GENOMIC DNA]</scope>
    <source>
        <strain evidence="1 2">CBS 625.97</strain>
    </source>
</reference>
<dbReference type="AlphaFoldDB" id="A0A7D8UUP4"/>
<dbReference type="OrthoDB" id="3559620at2759"/>
<comment type="caution">
    <text evidence="1">The sequence shown here is derived from an EMBL/GenBank/DDBJ whole genome shotgun (WGS) entry which is preliminary data.</text>
</comment>
<keyword evidence="2" id="KW-1185">Reference proteome</keyword>
<evidence type="ECO:0000313" key="2">
    <source>
        <dbReference type="Proteomes" id="UP000481288"/>
    </source>
</evidence>
<dbReference type="EMBL" id="QGMG01000034">
    <property type="protein sequence ID" value="TVY58573.1"/>
    <property type="molecule type" value="Genomic_DNA"/>
</dbReference>